<sequence>MVPLLGLVKIGGADAQRGACSELRAGGSLTGRTAWPTSISVPGEINEEMASRLWHRQPRQPQQPQQPRGKGSPPVGLVKIWTYCERQNPVRPPAFRRCATVTPYGCSQPVSTVRQASDLNSLLRSGVCNAGVLRSSGNEAPSL</sequence>
<dbReference type="Proteomes" id="UP001152622">
    <property type="component" value="Chromosome 1"/>
</dbReference>
<evidence type="ECO:0000313" key="2">
    <source>
        <dbReference type="EMBL" id="KAJ8379655.1"/>
    </source>
</evidence>
<feature type="region of interest" description="Disordered" evidence="1">
    <location>
        <begin position="50"/>
        <end position="74"/>
    </location>
</feature>
<reference evidence="2" key="1">
    <citation type="journal article" date="2023" name="Science">
        <title>Genome structures resolve the early diversification of teleost fishes.</title>
        <authorList>
            <person name="Parey E."/>
            <person name="Louis A."/>
            <person name="Montfort J."/>
            <person name="Bouchez O."/>
            <person name="Roques C."/>
            <person name="Iampietro C."/>
            <person name="Lluch J."/>
            <person name="Castinel A."/>
            <person name="Donnadieu C."/>
            <person name="Desvignes T."/>
            <person name="Floi Bucao C."/>
            <person name="Jouanno E."/>
            <person name="Wen M."/>
            <person name="Mejri S."/>
            <person name="Dirks R."/>
            <person name="Jansen H."/>
            <person name="Henkel C."/>
            <person name="Chen W.J."/>
            <person name="Zahm M."/>
            <person name="Cabau C."/>
            <person name="Klopp C."/>
            <person name="Thompson A.W."/>
            <person name="Robinson-Rechavi M."/>
            <person name="Braasch I."/>
            <person name="Lecointre G."/>
            <person name="Bobe J."/>
            <person name="Postlethwait J.H."/>
            <person name="Berthelot C."/>
            <person name="Roest Crollius H."/>
            <person name="Guiguen Y."/>
        </authorList>
    </citation>
    <scope>NUCLEOTIDE SEQUENCE</scope>
    <source>
        <strain evidence="2">WJC10195</strain>
    </source>
</reference>
<comment type="caution">
    <text evidence="2">The sequence shown here is derived from an EMBL/GenBank/DDBJ whole genome shotgun (WGS) entry which is preliminary data.</text>
</comment>
<dbReference type="EMBL" id="JAINUF010000001">
    <property type="protein sequence ID" value="KAJ8379655.1"/>
    <property type="molecule type" value="Genomic_DNA"/>
</dbReference>
<organism evidence="2 3">
    <name type="scientific">Synaphobranchus kaupii</name>
    <name type="common">Kaup's arrowtooth eel</name>
    <dbReference type="NCBI Taxonomy" id="118154"/>
    <lineage>
        <taxon>Eukaryota</taxon>
        <taxon>Metazoa</taxon>
        <taxon>Chordata</taxon>
        <taxon>Craniata</taxon>
        <taxon>Vertebrata</taxon>
        <taxon>Euteleostomi</taxon>
        <taxon>Actinopterygii</taxon>
        <taxon>Neopterygii</taxon>
        <taxon>Teleostei</taxon>
        <taxon>Anguilliformes</taxon>
        <taxon>Synaphobranchidae</taxon>
        <taxon>Synaphobranchus</taxon>
    </lineage>
</organism>
<evidence type="ECO:0000256" key="1">
    <source>
        <dbReference type="SAM" id="MobiDB-lite"/>
    </source>
</evidence>
<name>A0A9Q1G8U8_SYNKA</name>
<protein>
    <submittedName>
        <fullName evidence="2">Uncharacterized protein</fullName>
    </submittedName>
</protein>
<evidence type="ECO:0000313" key="3">
    <source>
        <dbReference type="Proteomes" id="UP001152622"/>
    </source>
</evidence>
<proteinExistence type="predicted"/>
<gene>
    <name evidence="2" type="ORF">SKAU_G00004330</name>
</gene>
<keyword evidence="3" id="KW-1185">Reference proteome</keyword>
<accession>A0A9Q1G8U8</accession>
<feature type="compositionally biased region" description="Low complexity" evidence="1">
    <location>
        <begin position="59"/>
        <end position="68"/>
    </location>
</feature>
<dbReference type="AlphaFoldDB" id="A0A9Q1G8U8"/>